<evidence type="ECO:0000313" key="1">
    <source>
        <dbReference type="EMBL" id="KAH0780683.1"/>
    </source>
</evidence>
<organism evidence="1 2">
    <name type="scientific">Solanum tuberosum</name>
    <name type="common">Potato</name>
    <dbReference type="NCBI Taxonomy" id="4113"/>
    <lineage>
        <taxon>Eukaryota</taxon>
        <taxon>Viridiplantae</taxon>
        <taxon>Streptophyta</taxon>
        <taxon>Embryophyta</taxon>
        <taxon>Tracheophyta</taxon>
        <taxon>Spermatophyta</taxon>
        <taxon>Magnoliopsida</taxon>
        <taxon>eudicotyledons</taxon>
        <taxon>Gunneridae</taxon>
        <taxon>Pentapetalae</taxon>
        <taxon>asterids</taxon>
        <taxon>lamiids</taxon>
        <taxon>Solanales</taxon>
        <taxon>Solanaceae</taxon>
        <taxon>Solanoideae</taxon>
        <taxon>Solaneae</taxon>
        <taxon>Solanum</taxon>
    </lineage>
</organism>
<comment type="caution">
    <text evidence="1">The sequence shown here is derived from an EMBL/GenBank/DDBJ whole genome shotgun (WGS) entry which is preliminary data.</text>
</comment>
<protein>
    <submittedName>
        <fullName evidence="1">Uncharacterized protein</fullName>
    </submittedName>
</protein>
<name>A0ABQ7WIV4_SOLTU</name>
<reference evidence="1 2" key="1">
    <citation type="journal article" date="2021" name="bioRxiv">
        <title>Chromosome-scale and haplotype-resolved genome assembly of a tetraploid potato cultivar.</title>
        <authorList>
            <person name="Sun H."/>
            <person name="Jiao W.-B."/>
            <person name="Krause K."/>
            <person name="Campoy J.A."/>
            <person name="Goel M."/>
            <person name="Folz-Donahue K."/>
            <person name="Kukat C."/>
            <person name="Huettel B."/>
            <person name="Schneeberger K."/>
        </authorList>
    </citation>
    <scope>NUCLEOTIDE SEQUENCE [LARGE SCALE GENOMIC DNA]</scope>
    <source>
        <strain evidence="1">SolTubOtavaFocal</strain>
        <tissue evidence="1">Leaves</tissue>
    </source>
</reference>
<accession>A0ABQ7WIV4</accession>
<evidence type="ECO:0000313" key="2">
    <source>
        <dbReference type="Proteomes" id="UP000826656"/>
    </source>
</evidence>
<sequence length="99" mass="11784">MEGRRLESIYVMPTETTYVVLDEAPTWWYNEVSLPYSRNWSKSYNINLKKKDKEVRLNRNKRIIARKSPRSSATSTKKEDTIEMLKCQVSHHHARPVME</sequence>
<dbReference type="Proteomes" id="UP000826656">
    <property type="component" value="Unassembled WGS sequence"/>
</dbReference>
<gene>
    <name evidence="1" type="ORF">KY290_000281</name>
</gene>
<proteinExistence type="predicted"/>
<keyword evidence="2" id="KW-1185">Reference proteome</keyword>
<dbReference type="EMBL" id="JAIVGD010000001">
    <property type="protein sequence ID" value="KAH0780683.1"/>
    <property type="molecule type" value="Genomic_DNA"/>
</dbReference>